<feature type="region of interest" description="Disordered" evidence="1">
    <location>
        <begin position="207"/>
        <end position="248"/>
    </location>
</feature>
<accession>A0A8E5MIX7</accession>
<protein>
    <submittedName>
        <fullName evidence="2">Uncharacterized protein</fullName>
    </submittedName>
</protein>
<feature type="compositionally biased region" description="Acidic residues" evidence="1">
    <location>
        <begin position="272"/>
        <end position="286"/>
    </location>
</feature>
<evidence type="ECO:0000313" key="3">
    <source>
        <dbReference type="Proteomes" id="UP000027002"/>
    </source>
</evidence>
<feature type="compositionally biased region" description="Low complexity" evidence="1">
    <location>
        <begin position="212"/>
        <end position="234"/>
    </location>
</feature>
<gene>
    <name evidence="2" type="ORF">UV8b_05740</name>
</gene>
<dbReference type="AlphaFoldDB" id="A0A8E5MIX7"/>
<feature type="region of interest" description="Disordered" evidence="1">
    <location>
        <begin position="1"/>
        <end position="88"/>
    </location>
</feature>
<reference evidence="2" key="1">
    <citation type="submission" date="2020-03" db="EMBL/GenBank/DDBJ databases">
        <title>A mixture of massive structural variations and highly conserved coding sequences in Ustilaginoidea virens genome.</title>
        <authorList>
            <person name="Zhang K."/>
            <person name="Zhao Z."/>
            <person name="Zhang Z."/>
            <person name="Li Y."/>
            <person name="Hsiang T."/>
            <person name="Sun W."/>
        </authorList>
    </citation>
    <scope>NUCLEOTIDE SEQUENCE</scope>
    <source>
        <strain evidence="2">UV-8b</strain>
    </source>
</reference>
<dbReference type="EMBL" id="CP072756">
    <property type="protein sequence ID" value="QUC21497.1"/>
    <property type="molecule type" value="Genomic_DNA"/>
</dbReference>
<dbReference type="RefSeq" id="XP_042999170.1">
    <property type="nucleotide sequence ID" value="XM_043143237.1"/>
</dbReference>
<name>A0A8E5MIX7_USTVR</name>
<feature type="region of interest" description="Disordered" evidence="1">
    <location>
        <begin position="269"/>
        <end position="314"/>
    </location>
</feature>
<sequence length="314" mass="32594">MAGEVEEAARAAEADGAAKSANPSIADGAAKSANPPMADGAAKSANPPMADGAAKSANPSMADEAASKAKGDEAANEANEDEAANKAKWAEAGRWPVVASLPVNTSRLGGPQTNVMAAVAQQAMEEAGTDTAFGYVMPVDTVAFQLASRRFRSHRRRLNPLDSRVYRLLPNYGDSGRVQDVTENSSLTPREIARIRAFFTEPVPELASMHTPAPETPSAPTSVPELASVSVPAPASAPDPAPGPAPAAATAYNAVQPTQRPLRHIIARGQFGEEDEIDYSDDEVQVDADVQGGGGGDRPPQDYDGDSHMNLDAA</sequence>
<dbReference type="GeneID" id="66066517"/>
<proteinExistence type="predicted"/>
<dbReference type="KEGG" id="uvi:66066517"/>
<evidence type="ECO:0000313" key="2">
    <source>
        <dbReference type="EMBL" id="QUC21497.1"/>
    </source>
</evidence>
<feature type="compositionally biased region" description="Basic and acidic residues" evidence="1">
    <location>
        <begin position="299"/>
        <end position="314"/>
    </location>
</feature>
<feature type="compositionally biased region" description="Pro residues" evidence="1">
    <location>
        <begin position="235"/>
        <end position="245"/>
    </location>
</feature>
<dbReference type="Proteomes" id="UP000027002">
    <property type="component" value="Chromosome 4"/>
</dbReference>
<evidence type="ECO:0000256" key="1">
    <source>
        <dbReference type="SAM" id="MobiDB-lite"/>
    </source>
</evidence>
<organism evidence="2 3">
    <name type="scientific">Ustilaginoidea virens</name>
    <name type="common">Rice false smut fungus</name>
    <name type="synonym">Villosiclava virens</name>
    <dbReference type="NCBI Taxonomy" id="1159556"/>
    <lineage>
        <taxon>Eukaryota</taxon>
        <taxon>Fungi</taxon>
        <taxon>Dikarya</taxon>
        <taxon>Ascomycota</taxon>
        <taxon>Pezizomycotina</taxon>
        <taxon>Sordariomycetes</taxon>
        <taxon>Hypocreomycetidae</taxon>
        <taxon>Hypocreales</taxon>
        <taxon>Clavicipitaceae</taxon>
        <taxon>Ustilaginoidea</taxon>
    </lineage>
</organism>
<keyword evidence="3" id="KW-1185">Reference proteome</keyword>